<keyword evidence="1" id="KW-0812">Transmembrane</keyword>
<keyword evidence="1" id="KW-1133">Transmembrane helix</keyword>
<keyword evidence="1" id="KW-0472">Membrane</keyword>
<feature type="transmembrane region" description="Helical" evidence="1">
    <location>
        <begin position="205"/>
        <end position="223"/>
    </location>
</feature>
<name>A0A1V0M8I5_9ALPH</name>
<feature type="transmembrane region" description="Helical" evidence="1">
    <location>
        <begin position="85"/>
        <end position="104"/>
    </location>
</feature>
<feature type="transmembrane region" description="Helical" evidence="1">
    <location>
        <begin position="110"/>
        <end position="133"/>
    </location>
</feature>
<dbReference type="EMBL" id="KX589235">
    <property type="protein sequence ID" value="ARD71369.1"/>
    <property type="molecule type" value="Genomic_DNA"/>
</dbReference>
<feature type="transmembrane region" description="Helical" evidence="1">
    <location>
        <begin position="6"/>
        <end position="25"/>
    </location>
</feature>
<dbReference type="GO" id="GO:0019031">
    <property type="term" value="C:viral envelope"/>
    <property type="evidence" value="ECO:0007669"/>
    <property type="project" value="UniProtKB-KW"/>
</dbReference>
<protein>
    <submittedName>
        <fullName evidence="2">Envelope protein UL43</fullName>
    </submittedName>
</protein>
<sequence>MVIPFWSTTPLWLVVPTPLICGLICKNVEKSLMRTCYWKRGRFSAGMRPSVPVGKGIGRDPYTNEVLREEAVKCWPIILNSVGKVAVSFMMIFSIPAVCALQFIMSDKSLAGDLVTAELGVSIFLGSTIAGLVPVKMASVCLCMVLGVAIWLALVGMALAACGLSPGPMLYIITVTVISAVTVNEVRQDSKGVRMLAASFVERSLVGFLMLSVSASGIITWAIHPVRVATPRS</sequence>
<evidence type="ECO:0000313" key="3">
    <source>
        <dbReference type="Proteomes" id="UP000202345"/>
    </source>
</evidence>
<feature type="transmembrane region" description="Helical" evidence="1">
    <location>
        <begin position="140"/>
        <end position="161"/>
    </location>
</feature>
<evidence type="ECO:0000256" key="1">
    <source>
        <dbReference type="SAM" id="Phobius"/>
    </source>
</evidence>
<feature type="transmembrane region" description="Helical" evidence="1">
    <location>
        <begin position="167"/>
        <end position="184"/>
    </location>
</feature>
<reference evidence="2" key="1">
    <citation type="journal article" date="2017" name="Arch. Virol.">
        <title>Complete genome sequence and evolution analysis of a columbid herpesvirus type 1 from feral pigeon in China.</title>
        <authorList>
            <person name="Guo Y."/>
            <person name="Li S."/>
            <person name="Sun X."/>
            <person name="He Y."/>
            <person name="Zhao H."/>
            <person name="Wang Y."/>
            <person name="Zhao P."/>
            <person name="Xing M."/>
        </authorList>
    </citation>
    <scope>NUCLEOTIDE SEQUENCE [LARGE SCALE GENOMIC DNA]</scope>
    <source>
        <strain evidence="2">HLJ</strain>
    </source>
</reference>
<keyword evidence="2" id="KW-0261">Viral envelope protein</keyword>
<organism evidence="2">
    <name type="scientific">Columbid alphaherpesvirus 1</name>
    <dbReference type="NCBI Taxonomy" id="93386"/>
    <lineage>
        <taxon>Viruses</taxon>
        <taxon>Duplodnaviria</taxon>
        <taxon>Heunggongvirae</taxon>
        <taxon>Peploviricota</taxon>
        <taxon>Herviviricetes</taxon>
        <taxon>Herpesvirales</taxon>
        <taxon>Orthoherpesviridae</taxon>
        <taxon>Alphaherpesvirinae</taxon>
        <taxon>Mardivirus</taxon>
        <taxon>Mardivirus columbidalpha1</taxon>
    </lineage>
</organism>
<gene>
    <name evidence="2" type="ORF">CoHVHLJ_058</name>
</gene>
<keyword evidence="2" id="KW-0946">Virion</keyword>
<proteinExistence type="predicted"/>
<evidence type="ECO:0000313" key="2">
    <source>
        <dbReference type="EMBL" id="ARD71369.1"/>
    </source>
</evidence>
<accession>A0A1V0M8I5</accession>
<keyword evidence="3" id="KW-1185">Reference proteome</keyword>
<dbReference type="Proteomes" id="UP000202345">
    <property type="component" value="Segment"/>
</dbReference>